<comment type="caution">
    <text evidence="2">The sequence shown here is derived from an EMBL/GenBank/DDBJ whole genome shotgun (WGS) entry which is preliminary data.</text>
</comment>
<sequence length="105" mass="12181">FSFGDSHLRWERESRAESRPRRQKRSFPSTLSSTAPSAITKKFAKSRWIEKGTLDSSRAESVLRISRRRSTISLKRSTCTQIGSMHVNRQMPECPLSTFHLYHIN</sequence>
<feature type="region of interest" description="Disordered" evidence="1">
    <location>
        <begin position="1"/>
        <end position="35"/>
    </location>
</feature>
<evidence type="ECO:0000313" key="3">
    <source>
        <dbReference type="Proteomes" id="UP001432027"/>
    </source>
</evidence>
<name>A0AAV5SMA9_9BILA</name>
<keyword evidence="3" id="KW-1185">Reference proteome</keyword>
<protein>
    <submittedName>
        <fullName evidence="2">Uncharacterized protein</fullName>
    </submittedName>
</protein>
<proteinExistence type="predicted"/>
<feature type="compositionally biased region" description="Basic and acidic residues" evidence="1">
    <location>
        <begin position="1"/>
        <end position="20"/>
    </location>
</feature>
<organism evidence="2 3">
    <name type="scientific">Pristionchus entomophagus</name>
    <dbReference type="NCBI Taxonomy" id="358040"/>
    <lineage>
        <taxon>Eukaryota</taxon>
        <taxon>Metazoa</taxon>
        <taxon>Ecdysozoa</taxon>
        <taxon>Nematoda</taxon>
        <taxon>Chromadorea</taxon>
        <taxon>Rhabditida</taxon>
        <taxon>Rhabditina</taxon>
        <taxon>Diplogasteromorpha</taxon>
        <taxon>Diplogasteroidea</taxon>
        <taxon>Neodiplogasteridae</taxon>
        <taxon>Pristionchus</taxon>
    </lineage>
</organism>
<reference evidence="2" key="1">
    <citation type="submission" date="2023-10" db="EMBL/GenBank/DDBJ databases">
        <title>Genome assembly of Pristionchus species.</title>
        <authorList>
            <person name="Yoshida K."/>
            <person name="Sommer R.J."/>
        </authorList>
    </citation>
    <scope>NUCLEOTIDE SEQUENCE</scope>
    <source>
        <strain evidence="2">RS0144</strain>
    </source>
</reference>
<feature type="non-terminal residue" evidence="2">
    <location>
        <position position="1"/>
    </location>
</feature>
<dbReference type="Proteomes" id="UP001432027">
    <property type="component" value="Unassembled WGS sequence"/>
</dbReference>
<gene>
    <name evidence="2" type="ORF">PENTCL1PPCAC_6681</name>
</gene>
<evidence type="ECO:0000256" key="1">
    <source>
        <dbReference type="SAM" id="MobiDB-lite"/>
    </source>
</evidence>
<evidence type="ECO:0000313" key="2">
    <source>
        <dbReference type="EMBL" id="GMS84506.1"/>
    </source>
</evidence>
<feature type="compositionally biased region" description="Polar residues" evidence="1">
    <location>
        <begin position="26"/>
        <end position="35"/>
    </location>
</feature>
<accession>A0AAV5SMA9</accession>
<dbReference type="EMBL" id="BTSX01000002">
    <property type="protein sequence ID" value="GMS84506.1"/>
    <property type="molecule type" value="Genomic_DNA"/>
</dbReference>
<dbReference type="AlphaFoldDB" id="A0AAV5SMA9"/>